<proteinExistence type="predicted"/>
<feature type="region of interest" description="Disordered" evidence="1">
    <location>
        <begin position="139"/>
        <end position="208"/>
    </location>
</feature>
<feature type="compositionally biased region" description="Polar residues" evidence="1">
    <location>
        <begin position="441"/>
        <end position="452"/>
    </location>
</feature>
<sequence length="882" mass="96425">MADNFERHRLTRWVKADVPLYGDEWGSEYDEYDQNPHESGGFEANDATPSRGNAAAISGESLPPLPYHLEQHAPQIGLEKPEHLVSNSTLVLSIDKSNFAHNDGGSEDTEDDDSSKEELVQSNSAIYTDFDANIAEDPSVLRPQSKSVTSDNSAAAETNFARRNTPTESVFLPPTPTYQTHPRFPPASPDTDVSDRSYLSDTDSIQREPANLNVRAPAAQLGENSSFIPRVVSNASFTNTNSNLVSEARVSEDLSSASMSTGEKSFSEPLGHRKSPPPPEALVLSIDRLNLNDSDDSSFDDYHPETHGNESLADKRNSGSSRALQLHSVNDDDWGYNSGHSSKFESDERHSIQELHLQKTASQHTPRHRVQTDALDSLIDDLSRMEGDSALFEGNSALTLKPPQPPTASGSLDYHTPHETKGFLPSLDSIRDMQLPDFANHSFSDGENSDSVNIVPPSSGDHEKFVSSVRQDSVRKPPPLPSLNQEIEERVGAAASIGTEEAREPEDFELRTPALDQSRPTDEPNSTSVCTLSLTESEACDASASCLSQIPQNSETESVPPTGHKAIDSAPPPIAKDADDVGRRGSTISNSTFHLGAWKPNTSLYREKFVNDNDNESHMNVSIYNKDDSAYKKFTRTGAAQNYAPSISNSSCVSVPDTVDTSLQQINEGDLDEEYPDTMSVAKSYQPVTPAGSSNPSLGSSVLHDHIYERAKFIEETHTPGDSAENLAPIHEETETRLTSTGSSSTIKTSTMAGPDNQSVPSAKGKYPVFNWKNIMAVSQPVDRIHLLKKARSDEMNYDTGLSLWLRESLKSTESPHIQIGQLATQAYKNAQHSDVRRHTSIRSKVNLVRDKMETGNLGLQATSLGRKFFSRGKKLIKPGAD</sequence>
<feature type="region of interest" description="Disordered" evidence="1">
    <location>
        <begin position="98"/>
        <end position="119"/>
    </location>
</feature>
<feature type="region of interest" description="Disordered" evidence="1">
    <location>
        <begin position="253"/>
        <end position="281"/>
    </location>
</feature>
<reference evidence="3" key="1">
    <citation type="submission" date="2019-03" db="EMBL/GenBank/DDBJ databases">
        <title>Snf2 controls pulcherriminic acid biosynthesis and connects pigmentation and antifungal activity of the yeast Metschnikowia pulcherrima.</title>
        <authorList>
            <person name="Gore-Lloyd D."/>
            <person name="Sumann I."/>
            <person name="Brachmann A.O."/>
            <person name="Schneeberger K."/>
            <person name="Ortiz-Merino R.A."/>
            <person name="Moreno-Beltran M."/>
            <person name="Schlaefli M."/>
            <person name="Kirner P."/>
            <person name="Santos Kron A."/>
            <person name="Wolfe K.H."/>
            <person name="Piel J."/>
            <person name="Ahrens C.H."/>
            <person name="Henk D."/>
            <person name="Freimoser F.M."/>
        </authorList>
    </citation>
    <scope>NUCLEOTIDE SEQUENCE [LARGE SCALE GENOMIC DNA]</scope>
    <source>
        <strain evidence="3">APC 1.2</strain>
    </source>
</reference>
<name>A0A4V1AE56_9ASCO</name>
<evidence type="ECO:0000313" key="2">
    <source>
        <dbReference type="EMBL" id="QBM88043.1"/>
    </source>
</evidence>
<feature type="compositionally biased region" description="Low complexity" evidence="1">
    <location>
        <begin position="739"/>
        <end position="751"/>
    </location>
</feature>
<dbReference type="AlphaFoldDB" id="A0A4V1AE56"/>
<feature type="region of interest" description="Disordered" evidence="1">
    <location>
        <begin position="295"/>
        <end position="351"/>
    </location>
</feature>
<feature type="region of interest" description="Disordered" evidence="1">
    <location>
        <begin position="396"/>
        <end position="424"/>
    </location>
</feature>
<feature type="compositionally biased region" description="Acidic residues" evidence="1">
    <location>
        <begin position="105"/>
        <end position="115"/>
    </location>
</feature>
<feature type="compositionally biased region" description="Polar residues" evidence="1">
    <location>
        <begin position="253"/>
        <end position="264"/>
    </location>
</feature>
<organism evidence="2 3">
    <name type="scientific">Metschnikowia aff. pulcherrima</name>
    <dbReference type="NCBI Taxonomy" id="2163413"/>
    <lineage>
        <taxon>Eukaryota</taxon>
        <taxon>Fungi</taxon>
        <taxon>Dikarya</taxon>
        <taxon>Ascomycota</taxon>
        <taxon>Saccharomycotina</taxon>
        <taxon>Pichiomycetes</taxon>
        <taxon>Metschnikowiaceae</taxon>
        <taxon>Metschnikowia</taxon>
    </lineage>
</organism>
<feature type="compositionally biased region" description="Basic and acidic residues" evidence="1">
    <location>
        <begin position="300"/>
        <end position="317"/>
    </location>
</feature>
<dbReference type="Proteomes" id="UP000292447">
    <property type="component" value="Chromosome II"/>
</dbReference>
<evidence type="ECO:0000313" key="3">
    <source>
        <dbReference type="Proteomes" id="UP000292447"/>
    </source>
</evidence>
<protein>
    <submittedName>
        <fullName evidence="2">Uncharacterized protein</fullName>
    </submittedName>
</protein>
<accession>A0A4V1AE56</accession>
<feature type="region of interest" description="Disordered" evidence="1">
    <location>
        <begin position="734"/>
        <end position="761"/>
    </location>
</feature>
<gene>
    <name evidence="2" type="ORF">METSCH_B12590</name>
</gene>
<feature type="region of interest" description="Disordered" evidence="1">
    <location>
        <begin position="24"/>
        <end position="62"/>
    </location>
</feature>
<evidence type="ECO:0000256" key="1">
    <source>
        <dbReference type="SAM" id="MobiDB-lite"/>
    </source>
</evidence>
<feature type="compositionally biased region" description="Basic and acidic residues" evidence="1">
    <location>
        <begin position="342"/>
        <end position="351"/>
    </location>
</feature>
<feature type="compositionally biased region" description="Polar residues" evidence="1">
    <location>
        <begin position="142"/>
        <end position="168"/>
    </location>
</feature>
<feature type="region of interest" description="Disordered" evidence="1">
    <location>
        <begin position="438"/>
        <end position="528"/>
    </location>
</feature>
<feature type="region of interest" description="Disordered" evidence="1">
    <location>
        <begin position="552"/>
        <end position="574"/>
    </location>
</feature>
<keyword evidence="3" id="KW-1185">Reference proteome</keyword>
<dbReference type="EMBL" id="CP034457">
    <property type="protein sequence ID" value="QBM88043.1"/>
    <property type="molecule type" value="Genomic_DNA"/>
</dbReference>